<name>A0A8T1RYC6_CHESE</name>
<dbReference type="PROSITE" id="PS00289">
    <property type="entry name" value="PTX_1"/>
    <property type="match status" value="1"/>
</dbReference>
<dbReference type="EMBL" id="JAHGAV010002207">
    <property type="protein sequence ID" value="KAG6921355.1"/>
    <property type="molecule type" value="Genomic_DNA"/>
</dbReference>
<sequence>MNQVHLVFAQRRYKSLMRTPRMMAYADLRGRLHMELTEPVPHHEHKKVMQSIVRVAVHAVLHHCLREKLFEDGMGCVIDAPAQRHHDCVSWTSEDINCKLWALCTDLFGKLLKNCYCHGLCFAMSVANPRKCSTRGDLGKCCTIRSRP</sequence>
<keyword evidence="2" id="KW-1185">Reference proteome</keyword>
<evidence type="ECO:0000313" key="1">
    <source>
        <dbReference type="EMBL" id="KAG6921355.1"/>
    </source>
</evidence>
<dbReference type="OrthoDB" id="10596817at2759"/>
<dbReference type="InterPro" id="IPR030476">
    <property type="entry name" value="Pentaxin_CS"/>
</dbReference>
<accession>A0A8T1RYC6</accession>
<proteinExistence type="predicted"/>
<reference evidence="1 2" key="1">
    <citation type="journal article" date="2020" name="G3 (Bethesda)">
        <title>Draft Genome of the Common Snapping Turtle, Chelydra serpentina, a Model for Phenotypic Plasticity in Reptiles.</title>
        <authorList>
            <person name="Das D."/>
            <person name="Singh S.K."/>
            <person name="Bierstedt J."/>
            <person name="Erickson A."/>
            <person name="Galli G.L.J."/>
            <person name="Crossley D.A. 2nd"/>
            <person name="Rhen T."/>
        </authorList>
    </citation>
    <scope>NUCLEOTIDE SEQUENCE [LARGE SCALE GENOMIC DNA]</scope>
    <source>
        <strain evidence="1">KW</strain>
    </source>
</reference>
<dbReference type="Proteomes" id="UP000765507">
    <property type="component" value="Unassembled WGS sequence"/>
</dbReference>
<dbReference type="AlphaFoldDB" id="A0A8T1RYC6"/>
<organism evidence="1 2">
    <name type="scientific">Chelydra serpentina</name>
    <name type="common">Snapping turtle</name>
    <name type="synonym">Testudo serpentina</name>
    <dbReference type="NCBI Taxonomy" id="8475"/>
    <lineage>
        <taxon>Eukaryota</taxon>
        <taxon>Metazoa</taxon>
        <taxon>Chordata</taxon>
        <taxon>Craniata</taxon>
        <taxon>Vertebrata</taxon>
        <taxon>Euteleostomi</taxon>
        <taxon>Archelosauria</taxon>
        <taxon>Testudinata</taxon>
        <taxon>Testudines</taxon>
        <taxon>Cryptodira</taxon>
        <taxon>Durocryptodira</taxon>
        <taxon>Americhelydia</taxon>
        <taxon>Chelydroidea</taxon>
        <taxon>Chelydridae</taxon>
        <taxon>Chelydra</taxon>
    </lineage>
</organism>
<gene>
    <name evidence="1" type="ORF">G0U57_008318</name>
</gene>
<protein>
    <submittedName>
        <fullName evidence="1">Uncharacterized protein</fullName>
    </submittedName>
</protein>
<evidence type="ECO:0000313" key="2">
    <source>
        <dbReference type="Proteomes" id="UP000765507"/>
    </source>
</evidence>
<comment type="caution">
    <text evidence="1">The sequence shown here is derived from an EMBL/GenBank/DDBJ whole genome shotgun (WGS) entry which is preliminary data.</text>
</comment>